<evidence type="ECO:0000313" key="2">
    <source>
        <dbReference type="Proteomes" id="UP000198765"/>
    </source>
</evidence>
<evidence type="ECO:0000313" key="1">
    <source>
        <dbReference type="EMBL" id="SBT41287.1"/>
    </source>
</evidence>
<name>A0A1A8ZBN6_9ACTN</name>
<accession>A0A1A8ZBN6</accession>
<dbReference type="RefSeq" id="WP_157739868.1">
    <property type="nucleotide sequence ID" value="NZ_LT594324.1"/>
</dbReference>
<keyword evidence="2" id="KW-1185">Reference proteome</keyword>
<dbReference type="PATRIC" id="fig|299146.4.peg.1234"/>
<dbReference type="EMBL" id="LT594324">
    <property type="protein sequence ID" value="SBT41287.1"/>
    <property type="molecule type" value="Genomic_DNA"/>
</dbReference>
<reference evidence="1 2" key="1">
    <citation type="submission" date="2016-06" db="EMBL/GenBank/DDBJ databases">
        <authorList>
            <person name="Kjaerup R.B."/>
            <person name="Dalgaard T.S."/>
            <person name="Juul-Madsen H.R."/>
        </authorList>
    </citation>
    <scope>NUCLEOTIDE SEQUENCE [LARGE SCALE GENOMIC DNA]</scope>
    <source>
        <strain evidence="1 2">DSM 45248</strain>
    </source>
</reference>
<gene>
    <name evidence="1" type="ORF">GA0070621_1192</name>
</gene>
<protein>
    <submittedName>
        <fullName evidence="1">Uncharacterized protein</fullName>
    </submittedName>
</protein>
<proteinExistence type="predicted"/>
<organism evidence="1 2">
    <name type="scientific">Micromonospora narathiwatensis</name>
    <dbReference type="NCBI Taxonomy" id="299146"/>
    <lineage>
        <taxon>Bacteria</taxon>
        <taxon>Bacillati</taxon>
        <taxon>Actinomycetota</taxon>
        <taxon>Actinomycetes</taxon>
        <taxon>Micromonosporales</taxon>
        <taxon>Micromonosporaceae</taxon>
        <taxon>Micromonospora</taxon>
    </lineage>
</organism>
<dbReference type="Proteomes" id="UP000198765">
    <property type="component" value="Chromosome I"/>
</dbReference>
<sequence length="103" mass="11543">MDSDSEVETLSPEEQAVQDRLLRAREKVSTIQMALNRVEHLLNPDNPYTPAMNTPTVRALLAEVGPGDTAEERRDAMLKLQEKLTLATKEYKAALKEAEEFSS</sequence>
<dbReference type="AlphaFoldDB" id="A0A1A8ZBN6"/>
<dbReference type="OrthoDB" id="3392668at2"/>